<dbReference type="PANTHER" id="PTHR22950">
    <property type="entry name" value="AMINO ACID TRANSPORTER"/>
    <property type="match status" value="1"/>
</dbReference>
<comment type="subcellular location">
    <subcellularLocation>
        <location evidence="1">Membrane</location>
        <topology evidence="1">Multi-pass membrane protein</topology>
    </subcellularLocation>
</comment>
<feature type="transmembrane region" description="Helical" evidence="5">
    <location>
        <begin position="83"/>
        <end position="102"/>
    </location>
</feature>
<keyword evidence="3 5" id="KW-1133">Transmembrane helix</keyword>
<dbReference type="GO" id="GO:0016020">
    <property type="term" value="C:membrane"/>
    <property type="evidence" value="ECO:0007669"/>
    <property type="project" value="UniProtKB-SubCell"/>
</dbReference>
<keyword evidence="4 5" id="KW-0472">Membrane</keyword>
<keyword evidence="2 5" id="KW-0812">Transmembrane</keyword>
<feature type="transmembrane region" description="Helical" evidence="5">
    <location>
        <begin position="262"/>
        <end position="283"/>
    </location>
</feature>
<reference evidence="7" key="1">
    <citation type="submission" date="2021-01" db="EMBL/GenBank/DDBJ databases">
        <authorList>
            <person name="Corre E."/>
            <person name="Pelletier E."/>
            <person name="Niang G."/>
            <person name="Scheremetjew M."/>
            <person name="Finn R."/>
            <person name="Kale V."/>
            <person name="Holt S."/>
            <person name="Cochrane G."/>
            <person name="Meng A."/>
            <person name="Brown T."/>
            <person name="Cohen L."/>
        </authorList>
    </citation>
    <scope>NUCLEOTIDE SEQUENCE</scope>
    <source>
        <strain evidence="7">RCC3387</strain>
    </source>
</reference>
<dbReference type="GO" id="GO:0015179">
    <property type="term" value="F:L-amino acid transmembrane transporter activity"/>
    <property type="evidence" value="ECO:0007669"/>
    <property type="project" value="TreeGrafter"/>
</dbReference>
<proteinExistence type="predicted"/>
<dbReference type="PANTHER" id="PTHR22950:SF666">
    <property type="entry name" value="VACUOLAR AMINO ACID TRANSPORTER 4"/>
    <property type="match status" value="1"/>
</dbReference>
<evidence type="ECO:0000256" key="5">
    <source>
        <dbReference type="SAM" id="Phobius"/>
    </source>
</evidence>
<feature type="transmembrane region" description="Helical" evidence="5">
    <location>
        <begin position="295"/>
        <end position="319"/>
    </location>
</feature>
<evidence type="ECO:0000256" key="3">
    <source>
        <dbReference type="ARBA" id="ARBA00022989"/>
    </source>
</evidence>
<name>A0A7S2JNV6_9DINO</name>
<dbReference type="EMBL" id="HBGW01032014">
    <property type="protein sequence ID" value="CAD9553387.1"/>
    <property type="molecule type" value="Transcribed_RNA"/>
</dbReference>
<sequence length="468" mass="49600">MGTAGVELQAVRNVPDVAPKSSFFDAIRPLAKSASTVSEALGFYVKQGSAGNNTSCPRKAALDLEPEAQRTAETGPQRGSSNLVTALLLLKSTIGGTLIIIPNSFKSAGILPAAFVLLGVCATEVFCMVLLVQCRQTVGAGAYGDLAELSMGKFGRLAVDISMVTSQLGFTCAEMLYMGKNLHGFFEGLEVFRGGSVPTVESIIAMQVLFSLPTSWIRRLEYFKWTNAIANVAVLVALAMITLGAIAGLARDGNGPDVQLHGGNWLLFVGTAVFSFECINFVLPTYEEHEDKSSFTNVLAGTLGVVVLVFLAFGVVNYACYGADTKPSVTLNLPSDSTLGKTVPLIISVCCLLNVPLFLFPASITIEAKALAGEMSARTRMWCMNGLRTSLVLVCTLVAILGAKQLEAMIAFIGAFCCVPLAYIYPALAHLRLCRPGRLWAAVDVSLVLMGGVVFVATSADAIRELRG</sequence>
<dbReference type="AlphaFoldDB" id="A0A7S2JNV6"/>
<feature type="transmembrane region" description="Helical" evidence="5">
    <location>
        <begin position="381"/>
        <end position="402"/>
    </location>
</feature>
<evidence type="ECO:0000256" key="1">
    <source>
        <dbReference type="ARBA" id="ARBA00004141"/>
    </source>
</evidence>
<organism evidence="7">
    <name type="scientific">Zooxanthella nutricula</name>
    <dbReference type="NCBI Taxonomy" id="1333877"/>
    <lineage>
        <taxon>Eukaryota</taxon>
        <taxon>Sar</taxon>
        <taxon>Alveolata</taxon>
        <taxon>Dinophyceae</taxon>
        <taxon>Peridiniales</taxon>
        <taxon>Peridiniales incertae sedis</taxon>
        <taxon>Zooxanthella</taxon>
    </lineage>
</organism>
<evidence type="ECO:0000256" key="2">
    <source>
        <dbReference type="ARBA" id="ARBA00022692"/>
    </source>
</evidence>
<evidence type="ECO:0000259" key="6">
    <source>
        <dbReference type="Pfam" id="PF01490"/>
    </source>
</evidence>
<protein>
    <recommendedName>
        <fullName evidence="6">Amino acid transporter transmembrane domain-containing protein</fullName>
    </recommendedName>
</protein>
<feature type="transmembrane region" description="Helical" evidence="5">
    <location>
        <begin position="108"/>
        <end position="132"/>
    </location>
</feature>
<feature type="transmembrane region" description="Helical" evidence="5">
    <location>
        <begin position="408"/>
        <end position="428"/>
    </location>
</feature>
<feature type="domain" description="Amino acid transporter transmembrane" evidence="6">
    <location>
        <begin position="79"/>
        <end position="463"/>
    </location>
</feature>
<dbReference type="Pfam" id="PF01490">
    <property type="entry name" value="Aa_trans"/>
    <property type="match status" value="1"/>
</dbReference>
<accession>A0A7S2JNV6</accession>
<evidence type="ECO:0000256" key="4">
    <source>
        <dbReference type="ARBA" id="ARBA00023136"/>
    </source>
</evidence>
<feature type="transmembrane region" description="Helical" evidence="5">
    <location>
        <begin position="339"/>
        <end position="360"/>
    </location>
</feature>
<feature type="transmembrane region" description="Helical" evidence="5">
    <location>
        <begin position="440"/>
        <end position="460"/>
    </location>
</feature>
<evidence type="ECO:0000313" key="7">
    <source>
        <dbReference type="EMBL" id="CAD9553387.1"/>
    </source>
</evidence>
<feature type="transmembrane region" description="Helical" evidence="5">
    <location>
        <begin position="228"/>
        <end position="250"/>
    </location>
</feature>
<dbReference type="InterPro" id="IPR013057">
    <property type="entry name" value="AA_transpt_TM"/>
</dbReference>
<gene>
    <name evidence="7" type="ORF">BRAN1462_LOCUS20221</name>
</gene>